<protein>
    <recommendedName>
        <fullName evidence="2">DUF433 domain-containing protein</fullName>
    </recommendedName>
</protein>
<dbReference type="EMBL" id="CP001344">
    <property type="protein sequence ID" value="ACL47229.1"/>
    <property type="molecule type" value="Genomic_DNA"/>
</dbReference>
<dbReference type="AlphaFoldDB" id="B8HNA2"/>
<gene>
    <name evidence="1" type="ordered locus">Cyan7425_4930</name>
</gene>
<dbReference type="STRING" id="395961.Cyan7425_4930"/>
<dbReference type="eggNOG" id="COG2442">
    <property type="taxonomic scope" value="Bacteria"/>
</dbReference>
<organism evidence="1">
    <name type="scientific">Cyanothece sp. (strain PCC 7425 / ATCC 29141)</name>
    <dbReference type="NCBI Taxonomy" id="395961"/>
    <lineage>
        <taxon>Bacteria</taxon>
        <taxon>Bacillati</taxon>
        <taxon>Cyanobacteriota</taxon>
        <taxon>Cyanophyceae</taxon>
        <taxon>Gomontiellales</taxon>
        <taxon>Cyanothecaceae</taxon>
        <taxon>Cyanothece</taxon>
    </lineage>
</organism>
<evidence type="ECO:0000313" key="1">
    <source>
        <dbReference type="EMBL" id="ACL47229.1"/>
    </source>
</evidence>
<evidence type="ECO:0008006" key="2">
    <source>
        <dbReference type="Google" id="ProtNLM"/>
    </source>
</evidence>
<sequence>MEITLNQHIEITNGVRSGKPCIAGTRITVADVATMYLRMGQSLEEIAGKYQLSLASVHAAIAFYYDHREEIDQRTAEAEAFSEAERIKHPSLLQEKLNAMKEHV</sequence>
<reference evidence="1" key="1">
    <citation type="submission" date="2009-01" db="EMBL/GenBank/DDBJ databases">
        <title>Complete sequence of chromosome Cyanothece sp. PCC 7425.</title>
        <authorList>
            <consortium name="US DOE Joint Genome Institute"/>
            <person name="Lucas S."/>
            <person name="Copeland A."/>
            <person name="Lapidus A."/>
            <person name="Glavina del Rio T."/>
            <person name="Dalin E."/>
            <person name="Tice H."/>
            <person name="Bruce D."/>
            <person name="Goodwin L."/>
            <person name="Pitluck S."/>
            <person name="Sims D."/>
            <person name="Meineke L."/>
            <person name="Brettin T."/>
            <person name="Detter J.C."/>
            <person name="Han C."/>
            <person name="Larimer F."/>
            <person name="Land M."/>
            <person name="Hauser L."/>
            <person name="Kyrpides N."/>
            <person name="Ovchinnikova G."/>
            <person name="Liberton M."/>
            <person name="Stoeckel J."/>
            <person name="Banerjee A."/>
            <person name="Singh A."/>
            <person name="Page L."/>
            <person name="Sato H."/>
            <person name="Zhao L."/>
            <person name="Sherman L."/>
            <person name="Pakrasi H."/>
            <person name="Richardson P."/>
        </authorList>
    </citation>
    <scope>NUCLEOTIDE SEQUENCE</scope>
    <source>
        <strain evidence="1">PCC 7425</strain>
    </source>
</reference>
<dbReference type="KEGG" id="cyn:Cyan7425_4930"/>
<name>B8HNA2_CYAP4</name>
<dbReference type="OrthoDB" id="573495at2"/>
<dbReference type="SUPFAM" id="SSF46689">
    <property type="entry name" value="Homeodomain-like"/>
    <property type="match status" value="1"/>
</dbReference>
<dbReference type="HOGENOM" id="CLU_126005_0_1_3"/>
<dbReference type="InterPro" id="IPR009057">
    <property type="entry name" value="Homeodomain-like_sf"/>
</dbReference>
<dbReference type="Gene3D" id="1.10.10.10">
    <property type="entry name" value="Winged helix-like DNA-binding domain superfamily/Winged helix DNA-binding domain"/>
    <property type="match status" value="1"/>
</dbReference>
<dbReference type="InterPro" id="IPR036388">
    <property type="entry name" value="WH-like_DNA-bd_sf"/>
</dbReference>
<dbReference type="PANTHER" id="PTHR34849:SF1">
    <property type="entry name" value="SLR0770 PROTEIN"/>
    <property type="match status" value="1"/>
</dbReference>
<dbReference type="Pfam" id="PF04255">
    <property type="entry name" value="DUF433"/>
    <property type="match status" value="1"/>
</dbReference>
<dbReference type="PANTHER" id="PTHR34849">
    <property type="entry name" value="SSL5025 PROTEIN"/>
    <property type="match status" value="1"/>
</dbReference>
<proteinExistence type="predicted"/>
<accession>B8HNA2</accession>
<dbReference type="InterPro" id="IPR007367">
    <property type="entry name" value="DUF433"/>
</dbReference>